<feature type="domain" description="DUF374" evidence="1">
    <location>
        <begin position="85"/>
        <end position="136"/>
    </location>
</feature>
<gene>
    <name evidence="2" type="ORF">DFK10_01070</name>
</gene>
<evidence type="ECO:0000313" key="3">
    <source>
        <dbReference type="Proteomes" id="UP000245293"/>
    </source>
</evidence>
<dbReference type="Proteomes" id="UP000245293">
    <property type="component" value="Unassembled WGS sequence"/>
</dbReference>
<dbReference type="EMBL" id="QETF01000001">
    <property type="protein sequence ID" value="PWG18542.1"/>
    <property type="molecule type" value="Genomic_DNA"/>
</dbReference>
<evidence type="ECO:0000259" key="1">
    <source>
        <dbReference type="Pfam" id="PF04028"/>
    </source>
</evidence>
<dbReference type="OrthoDB" id="9810508at2"/>
<keyword evidence="3" id="KW-1185">Reference proteome</keyword>
<protein>
    <recommendedName>
        <fullName evidence="1">DUF374 domain-containing protein</fullName>
    </recommendedName>
</protein>
<dbReference type="Pfam" id="PF04028">
    <property type="entry name" value="DUF374"/>
    <property type="match status" value="1"/>
</dbReference>
<dbReference type="RefSeq" id="WP_109385692.1">
    <property type="nucleotide sequence ID" value="NZ_QETF01000001.1"/>
</dbReference>
<comment type="caution">
    <text evidence="2">The sequence shown here is derived from an EMBL/GenBank/DDBJ whole genome shotgun (WGS) entry which is preliminary data.</text>
</comment>
<sequence>MKRLRQRLENSRALAELLAFCVGSYLRLVNRTTRWQVEGLDELRRDLAQGPVLLIVWHQRLLMGPLHWPVKEGPLSSLYDASPIGRVSGAMQRQFGLQAMKMAGDASNVAASREVLRRVRSGISVGITGDGPLGPAFVLKDSALDWARAMGCPVYSYAFSHSRQRKLGTWDSMILPRLFGRGRYVFRRWPETPARRPEPDELDRLRRSLSDFLDETVAAADRPLDP</sequence>
<proteinExistence type="predicted"/>
<accession>A0A2V1PCB5</accession>
<dbReference type="InterPro" id="IPR007172">
    <property type="entry name" value="DUF374"/>
</dbReference>
<name>A0A2V1PCB5_9RHOB</name>
<reference evidence="3" key="1">
    <citation type="submission" date="2018-05" db="EMBL/GenBank/DDBJ databases">
        <authorList>
            <person name="Du Z."/>
            <person name="Wang X."/>
        </authorList>
    </citation>
    <scope>NUCLEOTIDE SEQUENCE [LARGE SCALE GENOMIC DNA]</scope>
    <source>
        <strain evidence="3">WDS4C29</strain>
    </source>
</reference>
<organism evidence="2 3">
    <name type="scientific">Salibaculum griseiflavum</name>
    <dbReference type="NCBI Taxonomy" id="1914409"/>
    <lineage>
        <taxon>Bacteria</taxon>
        <taxon>Pseudomonadati</taxon>
        <taxon>Pseudomonadota</taxon>
        <taxon>Alphaproteobacteria</taxon>
        <taxon>Rhodobacterales</taxon>
        <taxon>Roseobacteraceae</taxon>
        <taxon>Salibaculum</taxon>
    </lineage>
</organism>
<evidence type="ECO:0000313" key="2">
    <source>
        <dbReference type="EMBL" id="PWG18542.1"/>
    </source>
</evidence>
<dbReference type="AlphaFoldDB" id="A0A2V1PCB5"/>